<name>A0AAV4PFW2_CAEEX</name>
<dbReference type="AlphaFoldDB" id="A0AAV4PFW2"/>
<sequence length="100" mass="11586">MFLFFRRKQKPLLGVGEQPVDPLFIALSSKNVLSFPGGASSPPPFIDKRTWYRSILGARHAESPYPLPYPSPHTRETLLPQHEFFSKWTSWALKLYYFSD</sequence>
<proteinExistence type="predicted"/>
<gene>
    <name evidence="1" type="ORF">CEXT_214641</name>
</gene>
<dbReference type="EMBL" id="BPLR01004620">
    <property type="protein sequence ID" value="GIX96227.1"/>
    <property type="molecule type" value="Genomic_DNA"/>
</dbReference>
<protein>
    <submittedName>
        <fullName evidence="1">Uncharacterized protein</fullName>
    </submittedName>
</protein>
<reference evidence="1 2" key="1">
    <citation type="submission" date="2021-06" db="EMBL/GenBank/DDBJ databases">
        <title>Caerostris extrusa draft genome.</title>
        <authorList>
            <person name="Kono N."/>
            <person name="Arakawa K."/>
        </authorList>
    </citation>
    <scope>NUCLEOTIDE SEQUENCE [LARGE SCALE GENOMIC DNA]</scope>
</reference>
<evidence type="ECO:0000313" key="2">
    <source>
        <dbReference type="Proteomes" id="UP001054945"/>
    </source>
</evidence>
<comment type="caution">
    <text evidence="1">The sequence shown here is derived from an EMBL/GenBank/DDBJ whole genome shotgun (WGS) entry which is preliminary data.</text>
</comment>
<evidence type="ECO:0000313" key="1">
    <source>
        <dbReference type="EMBL" id="GIX96227.1"/>
    </source>
</evidence>
<dbReference type="Proteomes" id="UP001054945">
    <property type="component" value="Unassembled WGS sequence"/>
</dbReference>
<organism evidence="1 2">
    <name type="scientific">Caerostris extrusa</name>
    <name type="common">Bark spider</name>
    <name type="synonym">Caerostris bankana</name>
    <dbReference type="NCBI Taxonomy" id="172846"/>
    <lineage>
        <taxon>Eukaryota</taxon>
        <taxon>Metazoa</taxon>
        <taxon>Ecdysozoa</taxon>
        <taxon>Arthropoda</taxon>
        <taxon>Chelicerata</taxon>
        <taxon>Arachnida</taxon>
        <taxon>Araneae</taxon>
        <taxon>Araneomorphae</taxon>
        <taxon>Entelegynae</taxon>
        <taxon>Araneoidea</taxon>
        <taxon>Araneidae</taxon>
        <taxon>Caerostris</taxon>
    </lineage>
</organism>
<accession>A0AAV4PFW2</accession>
<keyword evidence="2" id="KW-1185">Reference proteome</keyword>